<evidence type="ECO:0000313" key="11">
    <source>
        <dbReference type="Proteomes" id="UP000009229"/>
    </source>
</evidence>
<evidence type="ECO:0000256" key="5">
    <source>
        <dbReference type="ARBA" id="ARBA00023172"/>
    </source>
</evidence>
<dbReference type="InterPro" id="IPR050090">
    <property type="entry name" value="Tyrosine_recombinase_XerCD"/>
</dbReference>
<protein>
    <submittedName>
        <fullName evidence="10">Integrase family protein</fullName>
    </submittedName>
</protein>
<dbReference type="Pfam" id="PF14659">
    <property type="entry name" value="Phage_int_SAM_3"/>
    <property type="match status" value="1"/>
</dbReference>
<feature type="domain" description="Core-binding (CB)" evidence="9">
    <location>
        <begin position="64"/>
        <end position="156"/>
    </location>
</feature>
<evidence type="ECO:0000256" key="2">
    <source>
        <dbReference type="ARBA" id="ARBA00008857"/>
    </source>
</evidence>
<evidence type="ECO:0000259" key="8">
    <source>
        <dbReference type="PROSITE" id="PS51898"/>
    </source>
</evidence>
<dbReference type="EMBL" id="CP002770">
    <property type="protein sequence ID" value="AEG14981.1"/>
    <property type="molecule type" value="Genomic_DNA"/>
</dbReference>
<comment type="function">
    <text evidence="1">Site-specific tyrosine recombinase, which acts by catalyzing the cutting and rejoining of the recombining DNA molecules.</text>
</comment>
<dbReference type="Gene3D" id="1.10.443.10">
    <property type="entry name" value="Intergrase catalytic core"/>
    <property type="match status" value="1"/>
</dbReference>
<keyword evidence="11" id="KW-1185">Reference proteome</keyword>
<dbReference type="InterPro" id="IPR002104">
    <property type="entry name" value="Integrase_catalytic"/>
</dbReference>
<accession>A0AAU8PSU8</accession>
<evidence type="ECO:0000256" key="4">
    <source>
        <dbReference type="ARBA" id="ARBA00023125"/>
    </source>
</evidence>
<dbReference type="SUPFAM" id="SSF56349">
    <property type="entry name" value="DNA breaking-rejoining enzymes"/>
    <property type="match status" value="1"/>
</dbReference>
<evidence type="ECO:0000256" key="3">
    <source>
        <dbReference type="ARBA" id="ARBA00022908"/>
    </source>
</evidence>
<dbReference type="PANTHER" id="PTHR30349">
    <property type="entry name" value="PHAGE INTEGRASE-RELATED"/>
    <property type="match status" value="1"/>
</dbReference>
<evidence type="ECO:0000256" key="7">
    <source>
        <dbReference type="SAM" id="MobiDB-lite"/>
    </source>
</evidence>
<evidence type="ECO:0000313" key="10">
    <source>
        <dbReference type="EMBL" id="AEG14981.1"/>
    </source>
</evidence>
<dbReference type="GO" id="GO:0015074">
    <property type="term" value="P:DNA integration"/>
    <property type="evidence" value="ECO:0007669"/>
    <property type="project" value="UniProtKB-KW"/>
</dbReference>
<dbReference type="RefSeq" id="WP_013822496.1">
    <property type="nucleotide sequence ID" value="NC_015573.1"/>
</dbReference>
<dbReference type="KEGG" id="dku:Desku_1398"/>
<keyword evidence="4 6" id="KW-0238">DNA-binding</keyword>
<comment type="similarity">
    <text evidence="2">Belongs to the 'phage' integrase family.</text>
</comment>
<dbReference type="InterPro" id="IPR004107">
    <property type="entry name" value="Integrase_SAM-like_N"/>
</dbReference>
<dbReference type="Gene3D" id="1.10.150.130">
    <property type="match status" value="1"/>
</dbReference>
<dbReference type="AlphaFoldDB" id="A0AAU8PSU8"/>
<dbReference type="InterPro" id="IPR011010">
    <property type="entry name" value="DNA_brk_join_enz"/>
</dbReference>
<feature type="domain" description="Tyr recombinase" evidence="8">
    <location>
        <begin position="175"/>
        <end position="377"/>
    </location>
</feature>
<dbReference type="GO" id="GO:0006310">
    <property type="term" value="P:DNA recombination"/>
    <property type="evidence" value="ECO:0007669"/>
    <property type="project" value="UniProtKB-KW"/>
</dbReference>
<evidence type="ECO:0000256" key="6">
    <source>
        <dbReference type="PROSITE-ProRule" id="PRU01248"/>
    </source>
</evidence>
<feature type="compositionally biased region" description="Basic and acidic residues" evidence="7">
    <location>
        <begin position="1"/>
        <end position="13"/>
    </location>
</feature>
<reference evidence="11" key="1">
    <citation type="submission" date="2011-05" db="EMBL/GenBank/DDBJ databases">
        <title>Complete sequence of Desulfotomaculum kuznetsovii DSM 6115.</title>
        <authorList>
            <person name="Lucas S."/>
            <person name="Han J."/>
            <person name="Lapidus A."/>
            <person name="Cheng J.-F."/>
            <person name="Goodwin L."/>
            <person name="Pitluck S."/>
            <person name="Peters L."/>
            <person name="Mikhailova N."/>
            <person name="Lu M."/>
            <person name="Saunders E."/>
            <person name="Han C."/>
            <person name="Tapia R."/>
            <person name="Land M."/>
            <person name="Hauser L."/>
            <person name="Kyrpides N."/>
            <person name="Ivanova N."/>
            <person name="Pagani I."/>
            <person name="Nazina T."/>
            <person name="Ivanova A."/>
            <person name="Parshina S."/>
            <person name="Kuever J."/>
            <person name="Muyzer G."/>
            <person name="Plugge C."/>
            <person name="Stams A."/>
            <person name="Woyke T."/>
        </authorList>
    </citation>
    <scope>NUCLEOTIDE SEQUENCE [LARGE SCALE GENOMIC DNA]</scope>
    <source>
        <strain evidence="11">DSM 6115 / VKM B-1805 / 17</strain>
    </source>
</reference>
<dbReference type="Pfam" id="PF00589">
    <property type="entry name" value="Phage_integrase"/>
    <property type="match status" value="1"/>
</dbReference>
<sequence>MAGWVEKRGENKWRLNVPGGTGPDGKRKVFRKNVEAPSKREAEKLLDLFAAEVLRGQYVEPSKLTFGQFVERWLRDYAEPNLAPKTVHRYRQMLETRILPAMGHLKIEQIKPLHLMEFCKNLQEDGIREDGKPGGLSERTILHHHRLISAILQDAVEWQVIPSNPASRVKPPRVKKQQAASYDETQFAALMEALEQEPLKYRVMVVLAVASGLRRGELMALEWKDIDFQKGTLEVRRAAQYLPGRGQFTKEPKTEESRRVVTLPPSVMYLLKEYKRHQAQERLKVGDLWQGSDRLFTTWDGRPMHIDTISKWFPAFLKRHNLPPLPFHGLRHTHASLLIGQGVHAKTISARLGHSNISTTMDIYGHALKSADREAAEKLDGILAGKRKQGQA</sequence>
<dbReference type="PANTHER" id="PTHR30349:SF91">
    <property type="entry name" value="INTA PROTEIN"/>
    <property type="match status" value="1"/>
</dbReference>
<keyword evidence="5" id="KW-0233">DNA recombination</keyword>
<dbReference type="InterPro" id="IPR010998">
    <property type="entry name" value="Integrase_recombinase_N"/>
</dbReference>
<name>A0AAU8PSU8_DESK7</name>
<dbReference type="PROSITE" id="PS51898">
    <property type="entry name" value="TYR_RECOMBINASE"/>
    <property type="match status" value="1"/>
</dbReference>
<dbReference type="CDD" id="cd01189">
    <property type="entry name" value="INT_ICEBs1_C_like"/>
    <property type="match status" value="1"/>
</dbReference>
<feature type="region of interest" description="Disordered" evidence="7">
    <location>
        <begin position="1"/>
        <end position="24"/>
    </location>
</feature>
<proteinExistence type="inferred from homology"/>
<dbReference type="InterPro" id="IPR044068">
    <property type="entry name" value="CB"/>
</dbReference>
<evidence type="ECO:0000259" key="9">
    <source>
        <dbReference type="PROSITE" id="PS51900"/>
    </source>
</evidence>
<dbReference type="PROSITE" id="PS51900">
    <property type="entry name" value="CB"/>
    <property type="match status" value="1"/>
</dbReference>
<keyword evidence="3" id="KW-0229">DNA integration</keyword>
<evidence type="ECO:0000256" key="1">
    <source>
        <dbReference type="ARBA" id="ARBA00003283"/>
    </source>
</evidence>
<dbReference type="InterPro" id="IPR013762">
    <property type="entry name" value="Integrase-like_cat_sf"/>
</dbReference>
<dbReference type="GO" id="GO:0003677">
    <property type="term" value="F:DNA binding"/>
    <property type="evidence" value="ECO:0007669"/>
    <property type="project" value="UniProtKB-UniRule"/>
</dbReference>
<gene>
    <name evidence="10" type="ordered locus">Desku_1398</name>
</gene>
<organism evidence="10 11">
    <name type="scientific">Desulfofundulus kuznetsovii (strain DSM 6115 / VKM B-1805 / 17)</name>
    <name type="common">Desulfotomaculum kuznetsovii</name>
    <dbReference type="NCBI Taxonomy" id="760568"/>
    <lineage>
        <taxon>Bacteria</taxon>
        <taxon>Bacillati</taxon>
        <taxon>Bacillota</taxon>
        <taxon>Clostridia</taxon>
        <taxon>Eubacteriales</taxon>
        <taxon>Peptococcaceae</taxon>
        <taxon>Desulfofundulus</taxon>
    </lineage>
</organism>
<dbReference type="Proteomes" id="UP000009229">
    <property type="component" value="Chromosome"/>
</dbReference>